<dbReference type="Proteomes" id="UP001152747">
    <property type="component" value="Unassembled WGS sequence"/>
</dbReference>
<comment type="similarity">
    <text evidence="5">Belongs to the nematode receptor-like protein sra family.</text>
</comment>
<dbReference type="GO" id="GO:0004930">
    <property type="term" value="F:G protein-coupled receptor activity"/>
    <property type="evidence" value="ECO:0007669"/>
    <property type="project" value="InterPro"/>
</dbReference>
<dbReference type="OrthoDB" id="5840330at2759"/>
<feature type="transmembrane region" description="Helical" evidence="6">
    <location>
        <begin position="22"/>
        <end position="45"/>
    </location>
</feature>
<evidence type="ECO:0000256" key="1">
    <source>
        <dbReference type="ARBA" id="ARBA00004141"/>
    </source>
</evidence>
<name>A0A9P1I960_9PELO</name>
<accession>A0A9P1I960</accession>
<feature type="transmembrane region" description="Helical" evidence="6">
    <location>
        <begin position="274"/>
        <end position="297"/>
    </location>
</feature>
<dbReference type="PANTHER" id="PTHR31357:SF5">
    <property type="entry name" value="SERPENTINE RECEPTOR CLASS ALPHA-1-RELATED"/>
    <property type="match status" value="1"/>
</dbReference>
<evidence type="ECO:0000256" key="5">
    <source>
        <dbReference type="ARBA" id="ARBA00037994"/>
    </source>
</evidence>
<comment type="subcellular location">
    <subcellularLocation>
        <location evidence="1">Membrane</location>
        <topology evidence="1">Multi-pass membrane protein</topology>
    </subcellularLocation>
</comment>
<dbReference type="Pfam" id="PF02117">
    <property type="entry name" value="7TM_GPCR_Sra"/>
    <property type="match status" value="1"/>
</dbReference>
<keyword evidence="4 6" id="KW-0472">Membrane</keyword>
<evidence type="ECO:0000313" key="8">
    <source>
        <dbReference type="Proteomes" id="UP001152747"/>
    </source>
</evidence>
<feature type="transmembrane region" description="Helical" evidence="6">
    <location>
        <begin position="148"/>
        <end position="167"/>
    </location>
</feature>
<keyword evidence="8" id="KW-1185">Reference proteome</keyword>
<keyword evidence="2 6" id="KW-0812">Transmembrane</keyword>
<dbReference type="GO" id="GO:0016020">
    <property type="term" value="C:membrane"/>
    <property type="evidence" value="ECO:0007669"/>
    <property type="project" value="UniProtKB-SubCell"/>
</dbReference>
<dbReference type="GO" id="GO:0004984">
    <property type="term" value="F:olfactory receptor activity"/>
    <property type="evidence" value="ECO:0007669"/>
    <property type="project" value="TreeGrafter"/>
</dbReference>
<evidence type="ECO:0000256" key="2">
    <source>
        <dbReference type="ARBA" id="ARBA00022692"/>
    </source>
</evidence>
<dbReference type="PRINTS" id="PR00697">
    <property type="entry name" value="TMPROTEINSRA"/>
</dbReference>
<keyword evidence="3 6" id="KW-1133">Transmembrane helix</keyword>
<dbReference type="EMBL" id="CANHGI010000002">
    <property type="protein sequence ID" value="CAI5440704.1"/>
    <property type="molecule type" value="Genomic_DNA"/>
</dbReference>
<evidence type="ECO:0000256" key="6">
    <source>
        <dbReference type="SAM" id="Phobius"/>
    </source>
</evidence>
<dbReference type="InterPro" id="IPR051080">
    <property type="entry name" value="Nematode_rcpt-like_serp_alpha"/>
</dbReference>
<feature type="transmembrane region" description="Helical" evidence="6">
    <location>
        <begin position="108"/>
        <end position="127"/>
    </location>
</feature>
<gene>
    <name evidence="7" type="ORF">CAMP_LOCUS3341</name>
</gene>
<proteinExistence type="inferred from homology"/>
<evidence type="ECO:0000256" key="3">
    <source>
        <dbReference type="ARBA" id="ARBA00022989"/>
    </source>
</evidence>
<organism evidence="7 8">
    <name type="scientific">Caenorhabditis angaria</name>
    <dbReference type="NCBI Taxonomy" id="860376"/>
    <lineage>
        <taxon>Eukaryota</taxon>
        <taxon>Metazoa</taxon>
        <taxon>Ecdysozoa</taxon>
        <taxon>Nematoda</taxon>
        <taxon>Chromadorea</taxon>
        <taxon>Rhabditida</taxon>
        <taxon>Rhabditina</taxon>
        <taxon>Rhabditomorpha</taxon>
        <taxon>Rhabditoidea</taxon>
        <taxon>Rhabditidae</taxon>
        <taxon>Peloderinae</taxon>
        <taxon>Caenorhabditis</taxon>
    </lineage>
</organism>
<comment type="caution">
    <text evidence="7">The sequence shown here is derived from an EMBL/GenBank/DDBJ whole genome shotgun (WGS) entry which is preliminary data.</text>
</comment>
<dbReference type="AlphaFoldDB" id="A0A9P1I960"/>
<feature type="transmembrane region" description="Helical" evidence="6">
    <location>
        <begin position="240"/>
        <end position="262"/>
    </location>
</feature>
<dbReference type="InterPro" id="IPR000344">
    <property type="entry name" value="7TM_GPCR_serpentine_rcpt_Sra"/>
</dbReference>
<feature type="transmembrane region" description="Helical" evidence="6">
    <location>
        <begin position="191"/>
        <end position="213"/>
    </location>
</feature>
<evidence type="ECO:0000256" key="4">
    <source>
        <dbReference type="ARBA" id="ARBA00023136"/>
    </source>
</evidence>
<evidence type="ECO:0000313" key="7">
    <source>
        <dbReference type="EMBL" id="CAI5440704.1"/>
    </source>
</evidence>
<feature type="transmembrane region" description="Helical" evidence="6">
    <location>
        <begin position="66"/>
        <end position="88"/>
    </location>
</feature>
<reference evidence="7" key="1">
    <citation type="submission" date="2022-11" db="EMBL/GenBank/DDBJ databases">
        <authorList>
            <person name="Kikuchi T."/>
        </authorList>
    </citation>
    <scope>NUCLEOTIDE SEQUENCE</scope>
    <source>
        <strain evidence="7">PS1010</strain>
    </source>
</reference>
<sequence>MSSSSDSQCANLDRINQLSSPIFQASCIFAAISCVFTFIVSFYAMKHIIHKSIFHSSTKILLISNILYALGHQFSWLQVSTSFIYRAIFKINKPCELMYSPSDCSPYSFILMTSISGMVFVQTGLMIERACATFLPNYSRIPKKLPGLIIGLIVAALSLSSYSFVTWHETEDDVRFSCGYYPAKSRERANLMLSIFGFLTLFNLITTLAILRYNSAFEYQNRFDLLCRFEVKETIDATRIICVLTLSEFFAHFVYSFGILLVRLNRNGFEKHNYTIVLSLFYTLPYGALLVPVLLIIRITKLRKDRQSKIQKITRQTQTTEEHMRLIQKIWNL</sequence>
<dbReference type="Gene3D" id="1.20.1070.10">
    <property type="entry name" value="Rhodopsin 7-helix transmembrane proteins"/>
    <property type="match status" value="1"/>
</dbReference>
<dbReference type="PANTHER" id="PTHR31357">
    <property type="entry name" value="SERPENTINE RECEPTOR CLASS ALPHA-10"/>
    <property type="match status" value="1"/>
</dbReference>
<protein>
    <submittedName>
        <fullName evidence="7">Uncharacterized protein</fullName>
    </submittedName>
</protein>